<protein>
    <recommendedName>
        <fullName evidence="1">DNA/RNA-binding protein Alba-like domain-containing protein</fullName>
    </recommendedName>
</protein>
<dbReference type="eggNOG" id="ENOG502S7W4">
    <property type="taxonomic scope" value="Eukaryota"/>
</dbReference>
<dbReference type="GO" id="GO:0034965">
    <property type="term" value="P:intronic box C/D snoRNA processing"/>
    <property type="evidence" value="ECO:0007669"/>
    <property type="project" value="EnsemblFungi"/>
</dbReference>
<sequence length="152" mass="17331">MAERDISEIKKNDNPCKEFISSWLETTIFEKNPGLATNTKRVCITKNANIKHTVDKLQGLLESTEGFVCLEAHGPHLQKMLSILEITKKVIKEKDTSTTIHQWNRMLSFQSIQPGRNELLERKINIPILICFISTSSDLANDLPFSLFTEQT</sequence>
<dbReference type="GO" id="GO:0042134">
    <property type="term" value="F:rRNA primary transcript binding"/>
    <property type="evidence" value="ECO:0007669"/>
    <property type="project" value="EnsemblFungi"/>
</dbReference>
<dbReference type="Pfam" id="PF01918">
    <property type="entry name" value="Alba"/>
    <property type="match status" value="1"/>
</dbReference>
<evidence type="ECO:0000313" key="2">
    <source>
        <dbReference type="EMBL" id="CCC66759.1"/>
    </source>
</evidence>
<dbReference type="GO" id="GO:0000171">
    <property type="term" value="F:ribonuclease MRP activity"/>
    <property type="evidence" value="ECO:0007669"/>
    <property type="project" value="EnsemblFungi"/>
</dbReference>
<dbReference type="InterPro" id="IPR002775">
    <property type="entry name" value="DNA/RNA-bd_Alba-like"/>
</dbReference>
<name>G0V5M1_NAUCA</name>
<gene>
    <name evidence="2" type="primary">NCAS0A02010</name>
    <name evidence="2" type="ordered locus">NCAS_0A02010</name>
</gene>
<dbReference type="EMBL" id="HE576752">
    <property type="protein sequence ID" value="CCC66759.1"/>
    <property type="molecule type" value="Genomic_DNA"/>
</dbReference>
<dbReference type="GO" id="GO:0004526">
    <property type="term" value="F:ribonuclease P activity"/>
    <property type="evidence" value="ECO:0007669"/>
    <property type="project" value="EnsemblFungi"/>
</dbReference>
<dbReference type="AlphaFoldDB" id="G0V5M1"/>
<proteinExistence type="predicted"/>
<dbReference type="GO" id="GO:0000460">
    <property type="term" value="P:maturation of 5.8S rRNA"/>
    <property type="evidence" value="ECO:0007669"/>
    <property type="project" value="EnsemblFungi"/>
</dbReference>
<accession>G0V5M1</accession>
<keyword evidence="3" id="KW-1185">Reference proteome</keyword>
<dbReference type="GO" id="GO:0005697">
    <property type="term" value="C:telomerase holoenzyme complex"/>
    <property type="evidence" value="ECO:0007669"/>
    <property type="project" value="EnsemblFungi"/>
</dbReference>
<dbReference type="RefSeq" id="XP_003673150.1">
    <property type="nucleotide sequence ID" value="XM_003673102.1"/>
</dbReference>
<dbReference type="FunCoup" id="G0V5M1">
    <property type="interactions" value="110"/>
</dbReference>
<dbReference type="KEGG" id="ncs:NCAS_0A02010"/>
<dbReference type="GO" id="GO:0005829">
    <property type="term" value="C:cytosol"/>
    <property type="evidence" value="ECO:0007669"/>
    <property type="project" value="EnsemblFungi"/>
</dbReference>
<dbReference type="GO" id="GO:0000294">
    <property type="term" value="P:nuclear-transcribed mRNA catabolic process, RNase MRP-dependent"/>
    <property type="evidence" value="ECO:0007669"/>
    <property type="project" value="EnsemblFungi"/>
</dbReference>
<dbReference type="GO" id="GO:0001682">
    <property type="term" value="P:tRNA 5'-leader removal"/>
    <property type="evidence" value="ECO:0007669"/>
    <property type="project" value="EnsemblFungi"/>
</dbReference>
<dbReference type="GO" id="GO:0005655">
    <property type="term" value="C:nucleolar ribonuclease P complex"/>
    <property type="evidence" value="ECO:0007669"/>
    <property type="project" value="EnsemblFungi"/>
</dbReference>
<feature type="domain" description="DNA/RNA-binding protein Alba-like" evidence="1">
    <location>
        <begin position="43"/>
        <end position="108"/>
    </location>
</feature>
<dbReference type="GO" id="GO:0000172">
    <property type="term" value="C:ribonuclease MRP complex"/>
    <property type="evidence" value="ECO:0007669"/>
    <property type="project" value="EnsemblFungi"/>
</dbReference>
<dbReference type="GeneID" id="96900248"/>
<reference key="2">
    <citation type="submission" date="2011-08" db="EMBL/GenBank/DDBJ databases">
        <title>Genome sequence of Naumovozyma castellii.</title>
        <authorList>
            <person name="Gordon J.L."/>
            <person name="Armisen D."/>
            <person name="Proux-Wera E."/>
            <person name="OhEigeartaigh S.S."/>
            <person name="Byrne K.P."/>
            <person name="Wolfe K.H."/>
        </authorList>
    </citation>
    <scope>NUCLEOTIDE SEQUENCE</scope>
    <source>
        <strain>Type strain:CBS 4309</strain>
    </source>
</reference>
<dbReference type="OrthoDB" id="4033941at2759"/>
<dbReference type="HOGENOM" id="CLU_115485_0_0_1"/>
<dbReference type="Proteomes" id="UP000001640">
    <property type="component" value="Chromosome 1"/>
</dbReference>
<dbReference type="InParanoid" id="G0V5M1"/>
<organism evidence="2 3">
    <name type="scientific">Naumovozyma castellii</name>
    <name type="common">Yeast</name>
    <name type="synonym">Saccharomyces castellii</name>
    <dbReference type="NCBI Taxonomy" id="27288"/>
    <lineage>
        <taxon>Eukaryota</taxon>
        <taxon>Fungi</taxon>
        <taxon>Dikarya</taxon>
        <taxon>Ascomycota</taxon>
        <taxon>Saccharomycotina</taxon>
        <taxon>Saccharomycetes</taxon>
        <taxon>Saccharomycetales</taxon>
        <taxon>Saccharomycetaceae</taxon>
        <taxon>Naumovozyma</taxon>
    </lineage>
</organism>
<dbReference type="STRING" id="1064592.G0V5M1"/>
<evidence type="ECO:0000313" key="3">
    <source>
        <dbReference type="Proteomes" id="UP000001640"/>
    </source>
</evidence>
<evidence type="ECO:0000259" key="1">
    <source>
        <dbReference type="Pfam" id="PF01918"/>
    </source>
</evidence>
<reference evidence="3" key="1">
    <citation type="journal article" date="2011" name="Proc. Natl. Acad. Sci. U.S.A.">
        <title>Evolutionary erosion of yeast sex chromosomes by mating-type switching accidents.</title>
        <authorList>
            <person name="Gordon J.L."/>
            <person name="Armisen D."/>
            <person name="Proux-Wera E."/>
            <person name="Oheigeartaigh S.S."/>
            <person name="Byrne K.P."/>
            <person name="Wolfe K.H."/>
        </authorList>
    </citation>
    <scope>NUCLEOTIDE SEQUENCE [LARGE SCALE GENOMIC DNA]</scope>
    <source>
        <strain evidence="3">ATCC 76901 / BCRC 22586 / CBS 4309 / NBRC 1992 / NRRL Y-12630</strain>
    </source>
</reference>